<evidence type="ECO:0000313" key="3">
    <source>
        <dbReference type="Proteomes" id="UP000286415"/>
    </source>
</evidence>
<feature type="compositionally biased region" description="Polar residues" evidence="1">
    <location>
        <begin position="130"/>
        <end position="148"/>
    </location>
</feature>
<dbReference type="Proteomes" id="UP000286415">
    <property type="component" value="Unassembled WGS sequence"/>
</dbReference>
<comment type="caution">
    <text evidence="2">The sequence shown here is derived from an EMBL/GenBank/DDBJ whole genome shotgun (WGS) entry which is preliminary data.</text>
</comment>
<feature type="region of interest" description="Disordered" evidence="1">
    <location>
        <begin position="128"/>
        <end position="148"/>
    </location>
</feature>
<keyword evidence="3" id="KW-1185">Reference proteome</keyword>
<reference evidence="2 3" key="1">
    <citation type="journal article" date="2018" name="Biotechnol. Adv.">
        <title>Improved genomic resources and new bioinformatic workflow for the carcinogenic parasite Clonorchis sinensis: Biotechnological implications.</title>
        <authorList>
            <person name="Wang D."/>
            <person name="Korhonen P.K."/>
            <person name="Gasser R.B."/>
            <person name="Young N.D."/>
        </authorList>
    </citation>
    <scope>NUCLEOTIDE SEQUENCE [LARGE SCALE GENOMIC DNA]</scope>
    <source>
        <strain evidence="2">Cs-k2</strain>
    </source>
</reference>
<sequence length="148" mass="16756">MHKLQQSLPVTQLILRPNILLAQASTEDSSLAKLAKVADRVHETCRQFVVSNVQQQSTSQSNLELEFNAMKTQFSDLSLQLNEVTKLIGRPQRHRGPRSRSHSRAPKHSDQPGWCYYHRRFGDRADRCTRPSTFLTKPSNSGNAMAGQ</sequence>
<evidence type="ECO:0000256" key="1">
    <source>
        <dbReference type="SAM" id="MobiDB-lite"/>
    </source>
</evidence>
<proteinExistence type="predicted"/>
<name>A0A8T1MV25_CLOSI</name>
<reference evidence="2 3" key="2">
    <citation type="journal article" date="2021" name="Genomics">
        <title>High-quality reference genome for Clonorchis sinensis.</title>
        <authorList>
            <person name="Young N.D."/>
            <person name="Stroehlein A.J."/>
            <person name="Kinkar L."/>
            <person name="Wang T."/>
            <person name="Sohn W.M."/>
            <person name="Chang B.C.H."/>
            <person name="Kaur P."/>
            <person name="Weisz D."/>
            <person name="Dudchenko O."/>
            <person name="Aiden E.L."/>
            <person name="Korhonen P.K."/>
            <person name="Gasser R.B."/>
        </authorList>
    </citation>
    <scope>NUCLEOTIDE SEQUENCE [LARGE SCALE GENOMIC DNA]</scope>
    <source>
        <strain evidence="2">Cs-k2</strain>
    </source>
</reference>
<gene>
    <name evidence="2" type="ORF">CSKR_202452</name>
</gene>
<dbReference type="OrthoDB" id="6270215at2759"/>
<dbReference type="EMBL" id="NIRI02000013">
    <property type="protein sequence ID" value="KAG5453237.1"/>
    <property type="molecule type" value="Genomic_DNA"/>
</dbReference>
<evidence type="ECO:0000313" key="2">
    <source>
        <dbReference type="EMBL" id="KAG5453237.1"/>
    </source>
</evidence>
<accession>A0A8T1MV25</accession>
<dbReference type="AlphaFoldDB" id="A0A8T1MV25"/>
<organism evidence="2 3">
    <name type="scientific">Clonorchis sinensis</name>
    <name type="common">Chinese liver fluke</name>
    <dbReference type="NCBI Taxonomy" id="79923"/>
    <lineage>
        <taxon>Eukaryota</taxon>
        <taxon>Metazoa</taxon>
        <taxon>Spiralia</taxon>
        <taxon>Lophotrochozoa</taxon>
        <taxon>Platyhelminthes</taxon>
        <taxon>Trematoda</taxon>
        <taxon>Digenea</taxon>
        <taxon>Opisthorchiida</taxon>
        <taxon>Opisthorchiata</taxon>
        <taxon>Opisthorchiidae</taxon>
        <taxon>Clonorchis</taxon>
    </lineage>
</organism>
<feature type="compositionally biased region" description="Basic residues" evidence="1">
    <location>
        <begin position="91"/>
        <end position="106"/>
    </location>
</feature>
<protein>
    <submittedName>
        <fullName evidence="2">Uncharacterized protein</fullName>
    </submittedName>
</protein>
<feature type="region of interest" description="Disordered" evidence="1">
    <location>
        <begin position="88"/>
        <end position="110"/>
    </location>
</feature>